<organism evidence="6 7">
    <name type="scientific">Metarhizium anisopliae BRIP 53293</name>
    <dbReference type="NCBI Taxonomy" id="1291518"/>
    <lineage>
        <taxon>Eukaryota</taxon>
        <taxon>Fungi</taxon>
        <taxon>Dikarya</taxon>
        <taxon>Ascomycota</taxon>
        <taxon>Pezizomycotina</taxon>
        <taxon>Sordariomycetes</taxon>
        <taxon>Hypocreomycetidae</taxon>
        <taxon>Hypocreales</taxon>
        <taxon>Clavicipitaceae</taxon>
        <taxon>Metarhizium</taxon>
    </lineage>
</organism>
<keyword evidence="2 3" id="KW-0040">ANK repeat</keyword>
<feature type="repeat" description="ANK" evidence="3">
    <location>
        <begin position="846"/>
        <end position="878"/>
    </location>
</feature>
<dbReference type="EMBL" id="KE384741">
    <property type="protein sequence ID" value="KJK77011.1"/>
    <property type="molecule type" value="Genomic_DNA"/>
</dbReference>
<dbReference type="Pfam" id="PF01048">
    <property type="entry name" value="PNP_UDP_1"/>
    <property type="match status" value="1"/>
</dbReference>
<feature type="repeat" description="ANK" evidence="3">
    <location>
        <begin position="1018"/>
        <end position="1050"/>
    </location>
</feature>
<feature type="repeat" description="ANK" evidence="3">
    <location>
        <begin position="1051"/>
        <end position="1083"/>
    </location>
</feature>
<reference evidence="7" key="1">
    <citation type="journal article" date="2014" name="BMC Genomics">
        <title>The genome sequence of the biocontrol fungus Metarhizium anisopliae and comparative genomics of Metarhizium species.</title>
        <authorList>
            <person name="Pattemore J.A."/>
            <person name="Hane J.K."/>
            <person name="Williams A.H."/>
            <person name="Wilson B.A."/>
            <person name="Stodart B.J."/>
            <person name="Ash G.J."/>
        </authorList>
    </citation>
    <scope>NUCLEOTIDE SEQUENCE [LARGE SCALE GENOMIC DNA]</scope>
    <source>
        <strain evidence="7">BRIP 53293</strain>
    </source>
</reference>
<dbReference type="AlphaFoldDB" id="A0A0D9NT71"/>
<dbReference type="SMART" id="SM00248">
    <property type="entry name" value="ANK"/>
    <property type="match status" value="11"/>
</dbReference>
<dbReference type="PROSITE" id="PS50297">
    <property type="entry name" value="ANK_REP_REGION"/>
    <property type="match status" value="10"/>
</dbReference>
<dbReference type="InterPro" id="IPR051165">
    <property type="entry name" value="Multifunctional_ANK_Repeat"/>
</dbReference>
<dbReference type="STRING" id="1291518.A0A0D9NT71"/>
<feature type="repeat" description="ANK" evidence="3">
    <location>
        <begin position="779"/>
        <end position="811"/>
    </location>
</feature>
<evidence type="ECO:0000259" key="5">
    <source>
        <dbReference type="Pfam" id="PF24883"/>
    </source>
</evidence>
<dbReference type="Proteomes" id="UP000054544">
    <property type="component" value="Unassembled WGS sequence"/>
</dbReference>
<keyword evidence="7" id="KW-1185">Reference proteome</keyword>
<proteinExistence type="predicted"/>
<evidence type="ECO:0000256" key="3">
    <source>
        <dbReference type="PROSITE-ProRule" id="PRU00023"/>
    </source>
</evidence>
<dbReference type="Gene3D" id="1.25.40.20">
    <property type="entry name" value="Ankyrin repeat-containing domain"/>
    <property type="match status" value="5"/>
</dbReference>
<dbReference type="InterPro" id="IPR027417">
    <property type="entry name" value="P-loop_NTPase"/>
</dbReference>
<dbReference type="InterPro" id="IPR035994">
    <property type="entry name" value="Nucleoside_phosphorylase_sf"/>
</dbReference>
<feature type="repeat" description="ANK" evidence="3">
    <location>
        <begin position="692"/>
        <end position="724"/>
    </location>
</feature>
<gene>
    <name evidence="6" type="ORF">H634G_07587</name>
</gene>
<dbReference type="Pfam" id="PF12796">
    <property type="entry name" value="Ank_2"/>
    <property type="match status" value="3"/>
</dbReference>
<feature type="repeat" description="ANK" evidence="3">
    <location>
        <begin position="812"/>
        <end position="844"/>
    </location>
</feature>
<feature type="domain" description="Nephrocystin 3-like N-terminal" evidence="5">
    <location>
        <begin position="363"/>
        <end position="536"/>
    </location>
</feature>
<sequence length="1154" mass="127430">MKRLRPENYTVGWLCALPTELDAATKMFDERHCDILRKPDDPNLYTLGRIHNHNVIIVCLPAGQTGASSAAAVMGQMRCQFPSIQHTFLVGVGGGVPGDDAAVRLGDVVISQPHMGHGGVVQYDFGKSTPSGFIRTGFVNAPPTILLNAVSKLRANILEHQVHISKNLSTFNHLRDSAGPDILFESIYEHVGGASCDSCDKDLVIHGTPRSSGEIVIHYGTIASGNQLIRDGSTRDTLSSELGGVLCFEMEAAGFMSIFPGLVIRGICDYADSHKNKKWQAYAAATAAIIAKEILSILPITQLPADKEVDFGCDNPLQFLNLSQRPEWHLAQDGTLPYNIFEHISNYEPNCTYRNYLRNKCPGTAMWILGNKEFLTWRKKTSACLWLSGKIGSGKTFVTTTVVEHLMEASQKSGDFVAHFFFNHSSKFRLKAIHLFESYIKQMLGFLDNAGHVCPRQLTYVVKRFYGPNRCQPSFAEIIEMIFIPLGEFLNQVTPSATYIVDGLDECESVERRLVLNTLRNMMQQRDTQRVLVSGREDLDVTNFMENSLILRISKKENEEDVREFIEWKIEAKLRERQLTESEYVLRDIKNKLNERADLMVLWVSMQIDALWDECTTDEDIQTALENLPRSLDETYARCLQRIDRRQSRFAQTILRWVAATITPFQVDQLREALAIDPNTGCLDRNRMPPRQEITALFLAAGNGHETVVRMLAYRGADMNMEDNNGWTPLCIAADNLQDQTIRTFIELGEDINMEDGVGRKVLDIVASKLSGDVDSKPNANQAVFLAAKQGHEAVLQVLLACGVDINGKDFDGWTPLTQAAASGDEVMAKLLLEKGADIEATDTEYGWTPLSWALIKGKEAVLKLLLEKGADIEACAGCQQTPLSQAAHAGDDVRAKLLLENGAYVATKDQFHQTPLSRAAKEGNNTVAKLLLEKGAHVDAKDCHNRTPLSWAAEGGHEAGGHETVTELLLENGANIEAKDGKYSQTPLSLAAMNGHEAVTRLLLEKGADFETQDTFYEQTPLSWAAKGGHEAVAKLLLEKGAYLETEDGTGRTPLSWAAQGGHKAVVKLLLDKDCDVQAHDDNGRTPQSTYDRPGYPGFTGYNKCFISFHLLGCLNLPEEVPTAVSTAKELAVGDGVDEDVAVLDVEFPVGTM</sequence>
<dbReference type="Pfam" id="PF24883">
    <property type="entry name" value="NPHP3_N"/>
    <property type="match status" value="1"/>
</dbReference>
<dbReference type="GO" id="GO:0003824">
    <property type="term" value="F:catalytic activity"/>
    <property type="evidence" value="ECO:0007669"/>
    <property type="project" value="InterPro"/>
</dbReference>
<evidence type="ECO:0000256" key="1">
    <source>
        <dbReference type="ARBA" id="ARBA00022737"/>
    </source>
</evidence>
<dbReference type="PANTHER" id="PTHR24123">
    <property type="entry name" value="ANKYRIN REPEAT-CONTAINING"/>
    <property type="match status" value="1"/>
</dbReference>
<evidence type="ECO:0000313" key="6">
    <source>
        <dbReference type="EMBL" id="KJK77011.1"/>
    </source>
</evidence>
<dbReference type="SUPFAM" id="SSF53167">
    <property type="entry name" value="Purine and uridine phosphorylases"/>
    <property type="match status" value="1"/>
</dbReference>
<feature type="repeat" description="ANK" evidence="3">
    <location>
        <begin position="879"/>
        <end position="911"/>
    </location>
</feature>
<dbReference type="PROSITE" id="PS50088">
    <property type="entry name" value="ANK_REPEAT"/>
    <property type="match status" value="11"/>
</dbReference>
<feature type="repeat" description="ANK" evidence="3">
    <location>
        <begin position="984"/>
        <end position="1016"/>
    </location>
</feature>
<dbReference type="Pfam" id="PF00023">
    <property type="entry name" value="Ank"/>
    <property type="match status" value="2"/>
</dbReference>
<evidence type="ECO:0000256" key="2">
    <source>
        <dbReference type="ARBA" id="ARBA00023043"/>
    </source>
</evidence>
<dbReference type="PANTHER" id="PTHR24123:SF33">
    <property type="entry name" value="PROTEIN HOS4"/>
    <property type="match status" value="1"/>
</dbReference>
<dbReference type="InterPro" id="IPR056884">
    <property type="entry name" value="NPHP3-like_N"/>
</dbReference>
<dbReference type="Gene3D" id="3.40.50.300">
    <property type="entry name" value="P-loop containing nucleotide triphosphate hydrolases"/>
    <property type="match status" value="1"/>
</dbReference>
<accession>A0A0D9NT71</accession>
<protein>
    <submittedName>
        <fullName evidence="6">Uncharacterized protein</fullName>
    </submittedName>
</protein>
<feature type="repeat" description="ANK" evidence="3">
    <location>
        <begin position="725"/>
        <end position="757"/>
    </location>
</feature>
<dbReference type="InterPro" id="IPR000845">
    <property type="entry name" value="Nucleoside_phosphorylase_d"/>
</dbReference>
<dbReference type="GO" id="GO:0009116">
    <property type="term" value="P:nucleoside metabolic process"/>
    <property type="evidence" value="ECO:0007669"/>
    <property type="project" value="InterPro"/>
</dbReference>
<dbReference type="Gene3D" id="3.40.50.1580">
    <property type="entry name" value="Nucleoside phosphorylase domain"/>
    <property type="match status" value="1"/>
</dbReference>
<feature type="repeat" description="ANK" evidence="3">
    <location>
        <begin position="945"/>
        <end position="982"/>
    </location>
</feature>
<evidence type="ECO:0000259" key="4">
    <source>
        <dbReference type="Pfam" id="PF01048"/>
    </source>
</evidence>
<feature type="domain" description="Nucleoside phosphorylase" evidence="4">
    <location>
        <begin position="12"/>
        <end position="294"/>
    </location>
</feature>
<dbReference type="InterPro" id="IPR002110">
    <property type="entry name" value="Ankyrin_rpt"/>
</dbReference>
<dbReference type="OrthoDB" id="1577640at2759"/>
<dbReference type="InterPro" id="IPR036770">
    <property type="entry name" value="Ankyrin_rpt-contain_sf"/>
</dbReference>
<feature type="repeat" description="ANK" evidence="3">
    <location>
        <begin position="912"/>
        <end position="944"/>
    </location>
</feature>
<evidence type="ECO:0000313" key="7">
    <source>
        <dbReference type="Proteomes" id="UP000054544"/>
    </source>
</evidence>
<dbReference type="SUPFAM" id="SSF48403">
    <property type="entry name" value="Ankyrin repeat"/>
    <property type="match status" value="1"/>
</dbReference>
<keyword evidence="1" id="KW-0677">Repeat</keyword>
<name>A0A0D9NT71_METAN</name>
<dbReference type="SUPFAM" id="SSF52540">
    <property type="entry name" value="P-loop containing nucleoside triphosphate hydrolases"/>
    <property type="match status" value="1"/>
</dbReference>